<evidence type="ECO:0000313" key="12">
    <source>
        <dbReference type="Proteomes" id="UP000276133"/>
    </source>
</evidence>
<dbReference type="GO" id="GO:0005789">
    <property type="term" value="C:endoplasmic reticulum membrane"/>
    <property type="evidence" value="ECO:0007669"/>
    <property type="project" value="UniProtKB-SubCell"/>
</dbReference>
<evidence type="ECO:0000256" key="3">
    <source>
        <dbReference type="ARBA" id="ARBA00010345"/>
    </source>
</evidence>
<organism evidence="11 12">
    <name type="scientific">Brachionus plicatilis</name>
    <name type="common">Marine rotifer</name>
    <name type="synonym">Brachionus muelleri</name>
    <dbReference type="NCBI Taxonomy" id="10195"/>
    <lineage>
        <taxon>Eukaryota</taxon>
        <taxon>Metazoa</taxon>
        <taxon>Spiralia</taxon>
        <taxon>Gnathifera</taxon>
        <taxon>Rotifera</taxon>
        <taxon>Eurotatoria</taxon>
        <taxon>Monogononta</taxon>
        <taxon>Pseudotrocha</taxon>
        <taxon>Ploima</taxon>
        <taxon>Brachionidae</taxon>
        <taxon>Brachionus</taxon>
    </lineage>
</organism>
<evidence type="ECO:0000256" key="1">
    <source>
        <dbReference type="ARBA" id="ARBA00004389"/>
    </source>
</evidence>
<keyword evidence="8" id="KW-0472">Membrane</keyword>
<protein>
    <recommendedName>
        <fullName evidence="10">Phosphatidylinositol-glycan biosynthesis class X protein</fullName>
    </recommendedName>
</protein>
<gene>
    <name evidence="11" type="ORF">BpHYR1_035590</name>
</gene>
<evidence type="ECO:0000256" key="4">
    <source>
        <dbReference type="ARBA" id="ARBA00022502"/>
    </source>
</evidence>
<keyword evidence="9" id="KW-0325">Glycoprotein</keyword>
<dbReference type="Pfam" id="PF08320">
    <property type="entry name" value="PIG-X"/>
    <property type="match status" value="1"/>
</dbReference>
<evidence type="ECO:0000256" key="8">
    <source>
        <dbReference type="ARBA" id="ARBA00023136"/>
    </source>
</evidence>
<evidence type="ECO:0000256" key="10">
    <source>
        <dbReference type="RuleBase" id="RU366056"/>
    </source>
</evidence>
<dbReference type="EMBL" id="REGN01003885">
    <property type="protein sequence ID" value="RNA20268.1"/>
    <property type="molecule type" value="Genomic_DNA"/>
</dbReference>
<evidence type="ECO:0000256" key="9">
    <source>
        <dbReference type="ARBA" id="ARBA00023180"/>
    </source>
</evidence>
<proteinExistence type="inferred from homology"/>
<evidence type="ECO:0000256" key="5">
    <source>
        <dbReference type="ARBA" id="ARBA00022692"/>
    </source>
</evidence>
<reference evidence="11 12" key="1">
    <citation type="journal article" date="2018" name="Sci. Rep.">
        <title>Genomic signatures of local adaptation to the degree of environmental predictability in rotifers.</title>
        <authorList>
            <person name="Franch-Gras L."/>
            <person name="Hahn C."/>
            <person name="Garcia-Roger E.M."/>
            <person name="Carmona M.J."/>
            <person name="Serra M."/>
            <person name="Gomez A."/>
        </authorList>
    </citation>
    <scope>NUCLEOTIDE SEQUENCE [LARGE SCALE GENOMIC DNA]</scope>
    <source>
        <strain evidence="11">HYR1</strain>
    </source>
</reference>
<sequence>MLIQKFNSNFYVNTESIEYRSEPFMLFLLIKKCLLLCNESSNLCNISFSYPFHLRYHAPSDNYLYQRFKIISPRFLVSDCSQDLKDQNEFIFKSDQIIDKGLIKKFYIGNCYWNEIDFNFSKDKFEFVVPVGQAKLAHITNIKLMIDIFKIFLIEFKDLTYEDNLR</sequence>
<evidence type="ECO:0000256" key="6">
    <source>
        <dbReference type="ARBA" id="ARBA00022824"/>
    </source>
</evidence>
<dbReference type="UniPathway" id="UPA00196"/>
<comment type="caution">
    <text evidence="11">The sequence shown here is derived from an EMBL/GenBank/DDBJ whole genome shotgun (WGS) entry which is preliminary data.</text>
</comment>
<keyword evidence="7" id="KW-1133">Transmembrane helix</keyword>
<dbReference type="GO" id="GO:0006506">
    <property type="term" value="P:GPI anchor biosynthetic process"/>
    <property type="evidence" value="ECO:0007669"/>
    <property type="project" value="UniProtKB-UniPathway"/>
</dbReference>
<dbReference type="AlphaFoldDB" id="A0A3M7RAI3"/>
<keyword evidence="5" id="KW-0812">Transmembrane</keyword>
<accession>A0A3M7RAI3</accession>
<comment type="subcellular location">
    <subcellularLocation>
        <location evidence="1 10">Endoplasmic reticulum membrane</location>
        <topology evidence="1 10">Single-pass membrane protein</topology>
    </subcellularLocation>
</comment>
<evidence type="ECO:0000313" key="11">
    <source>
        <dbReference type="EMBL" id="RNA20268.1"/>
    </source>
</evidence>
<comment type="function">
    <text evidence="10">Stabilizing subunit of the glycosylphosphatidylinositol-mannosyltransferase I complex which catalyzes the transfer of the first mannose, via an alpha-1,4 bond from a dolichol-phosphate-mannose (Dol-P-Man) to the glucosaminyl acyl phosphatidylinositol (GlcN-(acyl)PI) intermediate to generate alpha-D-Man-(1-&gt;4)-alpha-D-GlcN-(1-&gt;6)-(1-radyl,2-acyl-sn-glycero-3-phospho)-2-acyl-inositol and participates in the sixth step of the glycosylphosphatidylinositol-anchor biosynthesis. Probably acts by stabilizing the mannosyltransferase PIGM.</text>
</comment>
<keyword evidence="6 10" id="KW-0256">Endoplasmic reticulum</keyword>
<keyword evidence="12" id="KW-1185">Reference proteome</keyword>
<evidence type="ECO:0000256" key="7">
    <source>
        <dbReference type="ARBA" id="ARBA00022989"/>
    </source>
</evidence>
<comment type="pathway">
    <text evidence="2 10">Glycolipid biosynthesis; glycosylphosphatidylinositol-anchor biosynthesis.</text>
</comment>
<keyword evidence="4 10" id="KW-0337">GPI-anchor biosynthesis</keyword>
<dbReference type="InterPro" id="IPR013233">
    <property type="entry name" value="PIG-X/PBN1"/>
</dbReference>
<comment type="similarity">
    <text evidence="3 10">Belongs to the PIGX family.</text>
</comment>
<dbReference type="Proteomes" id="UP000276133">
    <property type="component" value="Unassembled WGS sequence"/>
</dbReference>
<name>A0A3M7RAI3_BRAPC</name>
<evidence type="ECO:0000256" key="2">
    <source>
        <dbReference type="ARBA" id="ARBA00004687"/>
    </source>
</evidence>